<evidence type="ECO:0000256" key="4">
    <source>
        <dbReference type="PROSITE-ProRule" id="PRU00042"/>
    </source>
</evidence>
<keyword evidence="3" id="KW-0862">Zinc</keyword>
<dbReference type="SMART" id="SM00355">
    <property type="entry name" value="ZnF_C2H2"/>
    <property type="match status" value="4"/>
</dbReference>
<dbReference type="PANTHER" id="PTHR23235:SF120">
    <property type="entry name" value="KRUPPEL-LIKE FACTOR 15"/>
    <property type="match status" value="1"/>
</dbReference>
<keyword evidence="2 4" id="KW-0863">Zinc-finger</keyword>
<keyword evidence="1" id="KW-0479">Metal-binding</keyword>
<accession>A0A164VEF3</accession>
<dbReference type="Proteomes" id="UP000076722">
    <property type="component" value="Unassembled WGS sequence"/>
</dbReference>
<feature type="compositionally biased region" description="Low complexity" evidence="5">
    <location>
        <begin position="151"/>
        <end position="160"/>
    </location>
</feature>
<feature type="region of interest" description="Disordered" evidence="5">
    <location>
        <begin position="149"/>
        <end position="246"/>
    </location>
</feature>
<evidence type="ECO:0000259" key="6">
    <source>
        <dbReference type="PROSITE" id="PS50157"/>
    </source>
</evidence>
<dbReference type="Pfam" id="PF13894">
    <property type="entry name" value="zf-C2H2_4"/>
    <property type="match status" value="1"/>
</dbReference>
<dbReference type="Gene3D" id="3.30.160.60">
    <property type="entry name" value="Classic Zinc Finger"/>
    <property type="match status" value="2"/>
</dbReference>
<sequence length="246" mass="27184">MVTTTTSKYAKATQAARPQAVPVKKRAAKYSTPHDKATFCPICSKPYGRKHDMKRHLRTHDSGPKQYPCGRDGCDQDFHQKVALLTHWRIVKHDNIRDQVCKSCDAAFSDKSALSRHERSKHGGPKLVCVCGTEFTRKDGLNAHTRKYHISPASSSSPSAVKKLPTPRTVPQRPKQSHRKAKGKVADVKPVRIRADATPRTSIGPARETVAPVPTQTANTQSTISSPRGRPATLDSDVPRFVLRGR</sequence>
<feature type="domain" description="C2H2-type" evidence="6">
    <location>
        <begin position="67"/>
        <end position="98"/>
    </location>
</feature>
<proteinExistence type="predicted"/>
<dbReference type="PROSITE" id="PS00028">
    <property type="entry name" value="ZINC_FINGER_C2H2_1"/>
    <property type="match status" value="3"/>
</dbReference>
<feature type="region of interest" description="Disordered" evidence="5">
    <location>
        <begin position="1"/>
        <end position="28"/>
    </location>
</feature>
<dbReference type="PROSITE" id="PS50157">
    <property type="entry name" value="ZINC_FINGER_C2H2_2"/>
    <property type="match status" value="3"/>
</dbReference>
<evidence type="ECO:0000313" key="8">
    <source>
        <dbReference type="Proteomes" id="UP000076722"/>
    </source>
</evidence>
<dbReference type="SUPFAM" id="SSF57667">
    <property type="entry name" value="beta-beta-alpha zinc fingers"/>
    <property type="match status" value="2"/>
</dbReference>
<evidence type="ECO:0000313" key="7">
    <source>
        <dbReference type="EMBL" id="KZS94083.1"/>
    </source>
</evidence>
<evidence type="ECO:0000256" key="5">
    <source>
        <dbReference type="SAM" id="MobiDB-lite"/>
    </source>
</evidence>
<keyword evidence="8" id="KW-1185">Reference proteome</keyword>
<feature type="domain" description="C2H2-type" evidence="6">
    <location>
        <begin position="99"/>
        <end position="127"/>
    </location>
</feature>
<dbReference type="Pfam" id="PF00096">
    <property type="entry name" value="zf-C2H2"/>
    <property type="match status" value="2"/>
</dbReference>
<organism evidence="7 8">
    <name type="scientific">Sistotremastrum niveocremeum HHB9708</name>
    <dbReference type="NCBI Taxonomy" id="1314777"/>
    <lineage>
        <taxon>Eukaryota</taxon>
        <taxon>Fungi</taxon>
        <taxon>Dikarya</taxon>
        <taxon>Basidiomycota</taxon>
        <taxon>Agaricomycotina</taxon>
        <taxon>Agaricomycetes</taxon>
        <taxon>Sistotremastrales</taxon>
        <taxon>Sistotremastraceae</taxon>
        <taxon>Sertulicium</taxon>
        <taxon>Sertulicium niveocremeum</taxon>
    </lineage>
</organism>
<dbReference type="EMBL" id="KV419405">
    <property type="protein sequence ID" value="KZS94083.1"/>
    <property type="molecule type" value="Genomic_DNA"/>
</dbReference>
<dbReference type="GO" id="GO:0008270">
    <property type="term" value="F:zinc ion binding"/>
    <property type="evidence" value="ECO:0007669"/>
    <property type="project" value="UniProtKB-KW"/>
</dbReference>
<feature type="domain" description="C2H2-type" evidence="6">
    <location>
        <begin position="38"/>
        <end position="65"/>
    </location>
</feature>
<dbReference type="STRING" id="1314777.A0A164VEF3"/>
<evidence type="ECO:0000256" key="3">
    <source>
        <dbReference type="ARBA" id="ARBA00022833"/>
    </source>
</evidence>
<feature type="compositionally biased region" description="Basic and acidic residues" evidence="5">
    <location>
        <begin position="184"/>
        <end position="197"/>
    </location>
</feature>
<dbReference type="InterPro" id="IPR013087">
    <property type="entry name" value="Znf_C2H2_type"/>
</dbReference>
<evidence type="ECO:0000256" key="1">
    <source>
        <dbReference type="ARBA" id="ARBA00022723"/>
    </source>
</evidence>
<protein>
    <recommendedName>
        <fullName evidence="6">C2H2-type domain-containing protein</fullName>
    </recommendedName>
</protein>
<dbReference type="PANTHER" id="PTHR23235">
    <property type="entry name" value="KRUEPPEL-LIKE TRANSCRIPTION FACTOR"/>
    <property type="match status" value="1"/>
</dbReference>
<gene>
    <name evidence="7" type="ORF">SISNIDRAFT_57678</name>
</gene>
<name>A0A164VEF3_9AGAM</name>
<dbReference type="GO" id="GO:0000981">
    <property type="term" value="F:DNA-binding transcription factor activity, RNA polymerase II-specific"/>
    <property type="evidence" value="ECO:0007669"/>
    <property type="project" value="TreeGrafter"/>
</dbReference>
<dbReference type="AlphaFoldDB" id="A0A164VEF3"/>
<evidence type="ECO:0000256" key="2">
    <source>
        <dbReference type="ARBA" id="ARBA00022771"/>
    </source>
</evidence>
<reference evidence="7 8" key="1">
    <citation type="journal article" date="2016" name="Mol. Biol. Evol.">
        <title>Comparative Genomics of Early-Diverging Mushroom-Forming Fungi Provides Insights into the Origins of Lignocellulose Decay Capabilities.</title>
        <authorList>
            <person name="Nagy L.G."/>
            <person name="Riley R."/>
            <person name="Tritt A."/>
            <person name="Adam C."/>
            <person name="Daum C."/>
            <person name="Floudas D."/>
            <person name="Sun H."/>
            <person name="Yadav J.S."/>
            <person name="Pangilinan J."/>
            <person name="Larsson K.H."/>
            <person name="Matsuura K."/>
            <person name="Barry K."/>
            <person name="Labutti K."/>
            <person name="Kuo R."/>
            <person name="Ohm R.A."/>
            <person name="Bhattacharya S.S."/>
            <person name="Shirouzu T."/>
            <person name="Yoshinaga Y."/>
            <person name="Martin F.M."/>
            <person name="Grigoriev I.V."/>
            <person name="Hibbett D.S."/>
        </authorList>
    </citation>
    <scope>NUCLEOTIDE SEQUENCE [LARGE SCALE GENOMIC DNA]</scope>
    <source>
        <strain evidence="7 8">HHB9708</strain>
    </source>
</reference>
<dbReference type="GO" id="GO:0000978">
    <property type="term" value="F:RNA polymerase II cis-regulatory region sequence-specific DNA binding"/>
    <property type="evidence" value="ECO:0007669"/>
    <property type="project" value="TreeGrafter"/>
</dbReference>
<feature type="compositionally biased region" description="Polar residues" evidence="5">
    <location>
        <begin position="214"/>
        <end position="226"/>
    </location>
</feature>
<dbReference type="InterPro" id="IPR036236">
    <property type="entry name" value="Znf_C2H2_sf"/>
</dbReference>